<gene>
    <name evidence="1" type="ORF">UY3_06037</name>
</gene>
<dbReference type="Proteomes" id="UP000031443">
    <property type="component" value="Unassembled WGS sequence"/>
</dbReference>
<evidence type="ECO:0000313" key="2">
    <source>
        <dbReference type="Proteomes" id="UP000031443"/>
    </source>
</evidence>
<accession>M7BHT8</accession>
<name>M7BHT8_CHEMY</name>
<dbReference type="EMBL" id="KB524027">
    <property type="protein sequence ID" value="EMP36759.1"/>
    <property type="molecule type" value="Genomic_DNA"/>
</dbReference>
<keyword evidence="2" id="KW-1185">Reference proteome</keyword>
<evidence type="ECO:0000313" key="1">
    <source>
        <dbReference type="EMBL" id="EMP36759.1"/>
    </source>
</evidence>
<reference evidence="2" key="1">
    <citation type="journal article" date="2013" name="Nat. Genet.">
        <title>The draft genomes of soft-shell turtle and green sea turtle yield insights into the development and evolution of the turtle-specific body plan.</title>
        <authorList>
            <person name="Wang Z."/>
            <person name="Pascual-Anaya J."/>
            <person name="Zadissa A."/>
            <person name="Li W."/>
            <person name="Niimura Y."/>
            <person name="Huang Z."/>
            <person name="Li C."/>
            <person name="White S."/>
            <person name="Xiong Z."/>
            <person name="Fang D."/>
            <person name="Wang B."/>
            <person name="Ming Y."/>
            <person name="Chen Y."/>
            <person name="Zheng Y."/>
            <person name="Kuraku S."/>
            <person name="Pignatelli M."/>
            <person name="Herrero J."/>
            <person name="Beal K."/>
            <person name="Nozawa M."/>
            <person name="Li Q."/>
            <person name="Wang J."/>
            <person name="Zhang H."/>
            <person name="Yu L."/>
            <person name="Shigenobu S."/>
            <person name="Wang J."/>
            <person name="Liu J."/>
            <person name="Flicek P."/>
            <person name="Searle S."/>
            <person name="Wang J."/>
            <person name="Kuratani S."/>
            <person name="Yin Y."/>
            <person name="Aken B."/>
            <person name="Zhang G."/>
            <person name="Irie N."/>
        </authorList>
    </citation>
    <scope>NUCLEOTIDE SEQUENCE [LARGE SCALE GENOMIC DNA]</scope>
</reference>
<organism evidence="1 2">
    <name type="scientific">Chelonia mydas</name>
    <name type="common">Green sea-turtle</name>
    <name type="synonym">Chelonia agassizi</name>
    <dbReference type="NCBI Taxonomy" id="8469"/>
    <lineage>
        <taxon>Eukaryota</taxon>
        <taxon>Metazoa</taxon>
        <taxon>Chordata</taxon>
        <taxon>Craniata</taxon>
        <taxon>Vertebrata</taxon>
        <taxon>Euteleostomi</taxon>
        <taxon>Archelosauria</taxon>
        <taxon>Testudinata</taxon>
        <taxon>Testudines</taxon>
        <taxon>Cryptodira</taxon>
        <taxon>Durocryptodira</taxon>
        <taxon>Americhelydia</taxon>
        <taxon>Chelonioidea</taxon>
        <taxon>Cheloniidae</taxon>
        <taxon>Chelonia</taxon>
    </lineage>
</organism>
<proteinExistence type="predicted"/>
<dbReference type="AlphaFoldDB" id="M7BHT8"/>
<sequence>MEELVRLLAQQPHCSTETQRTLVETQYEEQQAAQQQQAALLEDLLRAELIPRKLDEIFPIQKSDFLEKSAQTQRIRKSRR</sequence>
<protein>
    <submittedName>
        <fullName evidence="1">Uncharacterized protein</fullName>
    </submittedName>
</protein>